<name>A0ABR5F5N0_9ACTN</name>
<accession>A0ABR5F5N0</accession>
<evidence type="ECO:0000313" key="4">
    <source>
        <dbReference type="Proteomes" id="UP000035425"/>
    </source>
</evidence>
<evidence type="ECO:0000256" key="1">
    <source>
        <dbReference type="SAM" id="MobiDB-lite"/>
    </source>
</evidence>
<keyword evidence="4" id="KW-1185">Reference proteome</keyword>
<feature type="domain" description="N,N-dimethylformamidase beta subunit-like C-terminal" evidence="2">
    <location>
        <begin position="79"/>
        <end position="438"/>
    </location>
</feature>
<organism evidence="3 4">
    <name type="scientific">Protofrankia coriariae</name>
    <dbReference type="NCBI Taxonomy" id="1562887"/>
    <lineage>
        <taxon>Bacteria</taxon>
        <taxon>Bacillati</taxon>
        <taxon>Actinomycetota</taxon>
        <taxon>Actinomycetes</taxon>
        <taxon>Frankiales</taxon>
        <taxon>Frankiaceae</taxon>
        <taxon>Protofrankia</taxon>
    </lineage>
</organism>
<proteinExistence type="predicted"/>
<gene>
    <name evidence="3" type="ORF">FrCorBMG51_08315</name>
</gene>
<reference evidence="3 4" key="1">
    <citation type="submission" date="2014-12" db="EMBL/GenBank/DDBJ databases">
        <title>Frankia sp. BMG5.1 draft genome.</title>
        <authorList>
            <person name="Gtari M."/>
            <person name="Ghodhbane-Gtari F."/>
            <person name="Nouioui I."/>
            <person name="Ktari A."/>
            <person name="Hezbri K."/>
            <person name="Mimouni W."/>
            <person name="Sbissi I."/>
            <person name="Ayari A."/>
            <person name="Yamanaka T."/>
            <person name="Normand P."/>
            <person name="Tisa L.S."/>
            <person name="Boudabous A."/>
        </authorList>
    </citation>
    <scope>NUCLEOTIDE SEQUENCE [LARGE SCALE GENOMIC DNA]</scope>
    <source>
        <strain evidence="3 4">BMG5.1</strain>
    </source>
</reference>
<dbReference type="InterPro" id="IPR046540">
    <property type="entry name" value="DMFA2_C"/>
</dbReference>
<feature type="region of interest" description="Disordered" evidence="1">
    <location>
        <begin position="102"/>
        <end position="121"/>
    </location>
</feature>
<dbReference type="Proteomes" id="UP000035425">
    <property type="component" value="Unassembled WGS sequence"/>
</dbReference>
<dbReference type="Pfam" id="PF20254">
    <property type="entry name" value="DMFA2_C"/>
    <property type="match status" value="1"/>
</dbReference>
<sequence>MPGRAVSTAAGPVGGPLSAAGPAGGFDVHAENARPGSDCGLARLGYNHAVEGWLDRASVRPGDSVRLFASTTAASLNASVFRIGWYSGRTCRLVTEAGPFPGRVQAPASRDPKTNTVTTSWQPTTTFDTGGWPPGAYLIRLDDADGLQTYVPLTVRSPTTAGRLVMLSAVTTWQAYNAWGGYSLYHGPKGFDDRARVVSFDRPYDYGDGAADFTGNEAPVIILAEKLGLPVAYATDIDLHADPRLLDGAHAVISMGHDEYYSPAMRDALTRARDHGVNLAFLGANAVYRRIRLGPTASGPDRLETAYKVATEDPLYGVNDSAVTANWPAPPAAAPESALTGGMYQCNPVHADLVIQDPGHWLFAGTGVTAGTRIPGMVGSEYDRVDLSYPTPSRIEVLAHSPVVCHGRPDHADISYYTADSGAGVFDSGTSAWVCAVTDVCGPGATGPAVRNFATTVTTTLLTTFAQGPAGRLHPGGRSVPADDAGAPGPNTGNER</sequence>
<protein>
    <recommendedName>
        <fullName evidence="2">N,N-dimethylformamidase beta subunit-like C-terminal domain-containing protein</fullName>
    </recommendedName>
</protein>
<evidence type="ECO:0000259" key="2">
    <source>
        <dbReference type="Pfam" id="PF20254"/>
    </source>
</evidence>
<comment type="caution">
    <text evidence="3">The sequence shown here is derived from an EMBL/GenBank/DDBJ whole genome shotgun (WGS) entry which is preliminary data.</text>
</comment>
<feature type="region of interest" description="Disordered" evidence="1">
    <location>
        <begin position="467"/>
        <end position="496"/>
    </location>
</feature>
<dbReference type="EMBL" id="JWIO01000009">
    <property type="protein sequence ID" value="KLL11985.1"/>
    <property type="molecule type" value="Genomic_DNA"/>
</dbReference>
<evidence type="ECO:0000313" key="3">
    <source>
        <dbReference type="EMBL" id="KLL11985.1"/>
    </source>
</evidence>